<proteinExistence type="predicted"/>
<feature type="chain" id="PRO_5012060396" evidence="1">
    <location>
        <begin position="33"/>
        <end position="617"/>
    </location>
</feature>
<organism evidence="2 3">
    <name type="scientific">Pseudomonas nitroreducens</name>
    <dbReference type="NCBI Taxonomy" id="46680"/>
    <lineage>
        <taxon>Bacteria</taxon>
        <taxon>Pseudomonadati</taxon>
        <taxon>Pseudomonadota</taxon>
        <taxon>Gammaproteobacteria</taxon>
        <taxon>Pseudomonadales</taxon>
        <taxon>Pseudomonadaceae</taxon>
        <taxon>Pseudomonas</taxon>
    </lineage>
</organism>
<feature type="signal peptide" evidence="1">
    <location>
        <begin position="1"/>
        <end position="32"/>
    </location>
</feature>
<dbReference type="eggNOG" id="COG3203">
    <property type="taxonomic scope" value="Bacteria"/>
</dbReference>
<sequence length="617" mass="66270">MRKTITGAAGFRPHALALATSMALGGASSALAASFNVGEIEGRFDSTLSIGASWAMDSPDKKFIGTRNGGTASSQTSDDGRLNFKKGETFSKIFKGLHDLELKYGDSGLFLRGKYWYDFELKDEHRPLYDIDDSGRDTAAQSSGAELLDAFLYHNYNIRDLPGTVRLGRQVVSWGESTFIQNGINSINPADVAALRRPGSEVKEALIPVSMLYFNQGLTDTLSMEAFYQLEWEKTVPDNCGTFFGSDVAAKGCDINMAVNGSDFDRDIDGTGIKGGYGYVPRGKDHDARDGGQFGVALRWMVNDTEFSAYAMNYHSRTPTSNWVVGKGALADPVGGLIGQGGVSTARWYLDYPEDIRLYGLGFNTTWGSTAVQGEISYRPNMPLGINSSDVSGAATLGSAATSPLVNGGLPIFSSGWADSSYGSLIQGYKRMPYTQAQMTFTNTFDQIPLIAAERLTLVGEIGFGHIGDLGSTDGSDLRFGRSSVYGNGELASAGSSALLGLSGNAICQKVVNTANPGQCDDKGFYTQNSWGYRVRAGLEYNDLIGGVSLRPNLAFSHDVEGYGPTFNEGDKSVSVGVDAEYLSRYTASISYTDYFGGDYNVNTDRDFLAISLGVSF</sequence>
<comment type="caution">
    <text evidence="2">The sequence shown here is derived from an EMBL/GenBank/DDBJ whole genome shotgun (WGS) entry which is preliminary data.</text>
</comment>
<keyword evidence="1" id="KW-0732">Signal</keyword>
<dbReference type="RefSeq" id="WP_088421113.1">
    <property type="nucleotide sequence ID" value="NZ_NJBA01000009.1"/>
</dbReference>
<dbReference type="InterPro" id="IPR010727">
    <property type="entry name" value="DUF1302"/>
</dbReference>
<accession>A0A246F5Q1</accession>
<dbReference type="Pfam" id="PF06980">
    <property type="entry name" value="DUF1302"/>
    <property type="match status" value="1"/>
</dbReference>
<reference evidence="2 3" key="1">
    <citation type="submission" date="2017-06" db="EMBL/GenBank/DDBJ databases">
        <title>Draft genome of Pseudomonas nitroreducens DF05.</title>
        <authorList>
            <person name="Iyer R."/>
        </authorList>
    </citation>
    <scope>NUCLEOTIDE SEQUENCE [LARGE SCALE GENOMIC DNA]</scope>
    <source>
        <strain evidence="2 3">DF05</strain>
    </source>
</reference>
<evidence type="ECO:0000313" key="3">
    <source>
        <dbReference type="Proteomes" id="UP000198145"/>
    </source>
</evidence>
<dbReference type="Proteomes" id="UP000198145">
    <property type="component" value="Unassembled WGS sequence"/>
</dbReference>
<protein>
    <submittedName>
        <fullName evidence="2">Adhesin</fullName>
    </submittedName>
</protein>
<dbReference type="AlphaFoldDB" id="A0A246F5Q1"/>
<evidence type="ECO:0000256" key="1">
    <source>
        <dbReference type="SAM" id="SignalP"/>
    </source>
</evidence>
<dbReference type="STRING" id="46680.GCA_000807755_00536"/>
<dbReference type="EMBL" id="NJBA01000009">
    <property type="protein sequence ID" value="OWP48548.1"/>
    <property type="molecule type" value="Genomic_DNA"/>
</dbReference>
<gene>
    <name evidence="2" type="ORF">CEG18_24495</name>
</gene>
<evidence type="ECO:0000313" key="2">
    <source>
        <dbReference type="EMBL" id="OWP48548.1"/>
    </source>
</evidence>
<name>A0A246F5Q1_PSENT</name>